<dbReference type="EMBL" id="AIMH01000016">
    <property type="protein sequence ID" value="EJF98395.1"/>
    <property type="molecule type" value="Genomic_DNA"/>
</dbReference>
<organism evidence="1 2">
    <name type="scientific">Bartonella vinsonii subsp. arupensis Pm136co</name>
    <dbReference type="NCBI Taxonomy" id="1094561"/>
    <lineage>
        <taxon>Bacteria</taxon>
        <taxon>Pseudomonadati</taxon>
        <taxon>Pseudomonadota</taxon>
        <taxon>Alphaproteobacteria</taxon>
        <taxon>Hyphomicrobiales</taxon>
        <taxon>Bartonellaceae</taxon>
        <taxon>Bartonella</taxon>
    </lineage>
</organism>
<evidence type="ECO:0000313" key="2">
    <source>
        <dbReference type="Proteomes" id="UP000008948"/>
    </source>
</evidence>
<comment type="caution">
    <text evidence="1">The sequence shown here is derived from an EMBL/GenBank/DDBJ whole genome shotgun (WGS) entry which is preliminary data.</text>
</comment>
<keyword evidence="2" id="KW-1185">Reference proteome</keyword>
<reference evidence="1 2" key="1">
    <citation type="submission" date="2012-03" db="EMBL/GenBank/DDBJ databases">
        <title>The Genome Sequence of Bartonella vinsonii subsp. arupensis str. Pm136co.</title>
        <authorList>
            <consortium name="The Broad Institute Genome Sequencing Platform"/>
            <consortium name="The Broad Institute Genome Sequencing Center for Infectious Disease"/>
            <person name="Feldgarden M."/>
            <person name="Kirby J."/>
            <person name="Kosoy M."/>
            <person name="Birtles R."/>
            <person name="Probert W.S."/>
            <person name="Chiaraviglio L."/>
            <person name="Young S.K."/>
            <person name="Zeng Q."/>
            <person name="Gargeya S."/>
            <person name="Fitzgerald M."/>
            <person name="Haas B."/>
            <person name="Abouelleil A."/>
            <person name="Alvarado L."/>
            <person name="Arachchi H.M."/>
            <person name="Berlin A."/>
            <person name="Chapman S.B."/>
            <person name="Gearin G."/>
            <person name="Goldberg J."/>
            <person name="Griggs A."/>
            <person name="Gujja S."/>
            <person name="Hansen M."/>
            <person name="Heiman D."/>
            <person name="Howarth C."/>
            <person name="Larimer J."/>
            <person name="Lui A."/>
            <person name="MacDonald P.J.P."/>
            <person name="McCowen C."/>
            <person name="Montmayeur A."/>
            <person name="Murphy C."/>
            <person name="Neiman D."/>
            <person name="Pearson M."/>
            <person name="Priest M."/>
            <person name="Roberts A."/>
            <person name="Saif S."/>
            <person name="Shea T."/>
            <person name="Sisk P."/>
            <person name="Stolte C."/>
            <person name="Sykes S."/>
            <person name="Wortman J."/>
            <person name="Nusbaum C."/>
            <person name="Birren B."/>
        </authorList>
    </citation>
    <scope>NUCLEOTIDE SEQUENCE [LARGE SCALE GENOMIC DNA]</scope>
    <source>
        <strain evidence="1 2">Pm136co</strain>
    </source>
</reference>
<accession>A0ABP2QW37</accession>
<name>A0ABP2QW37_BARVI</name>
<dbReference type="Proteomes" id="UP000008948">
    <property type="component" value="Unassembled WGS sequence"/>
</dbReference>
<gene>
    <name evidence="1" type="ORF">MEI_00894</name>
</gene>
<protein>
    <recommendedName>
        <fullName evidence="3">Transposase</fullName>
    </recommendedName>
</protein>
<dbReference type="RefSeq" id="WP_004866197.1">
    <property type="nucleotide sequence ID" value="NZ_JH725044.1"/>
</dbReference>
<evidence type="ECO:0008006" key="3">
    <source>
        <dbReference type="Google" id="ProtNLM"/>
    </source>
</evidence>
<sequence>MIGKLKGAFEHIFDAFLMMIKVLLPRAEFDSNDAAEAIALCRRVHRSSISYRSKIMV</sequence>
<evidence type="ECO:0000313" key="1">
    <source>
        <dbReference type="EMBL" id="EJF98395.1"/>
    </source>
</evidence>
<proteinExistence type="predicted"/>